<evidence type="ECO:0000313" key="3">
    <source>
        <dbReference type="EMBL" id="CAG9764140.1"/>
    </source>
</evidence>
<keyword evidence="4" id="KW-1185">Reference proteome</keyword>
<proteinExistence type="predicted"/>
<name>A0A9N9MJ38_9CUCU</name>
<dbReference type="OrthoDB" id="417078at2759"/>
<feature type="domain" description="Cyclic nucleotide-binding" evidence="2">
    <location>
        <begin position="175"/>
        <end position="201"/>
    </location>
</feature>
<sequence length="216" mass="24213">MIAKLTVNGTFCEITSDFCLDDNATFWQILPTAPILVKTLYFIPSPLYIKIDKNIPSNNHIPTTPKDIISSSGNTVIVERAYLPNITIKPLGPTLRHVLKNSLQKGLWKSKITRASSTTCGLSSKPKKRIPRENCSQNPLGTKANPRTQEGLAAKTTIQAESWGRKDGRKNLKVLDVEAFERLLGPCMDIMKRNITDYEDQMLKIFGSKQNIKDVR</sequence>
<dbReference type="AlphaFoldDB" id="A0A9N9MJ38"/>
<accession>A0A9N9MJ38</accession>
<evidence type="ECO:0000259" key="2">
    <source>
        <dbReference type="PROSITE" id="PS50042"/>
    </source>
</evidence>
<dbReference type="PROSITE" id="PS50042">
    <property type="entry name" value="CNMP_BINDING_3"/>
    <property type="match status" value="1"/>
</dbReference>
<reference evidence="3" key="1">
    <citation type="submission" date="2022-01" db="EMBL/GenBank/DDBJ databases">
        <authorList>
            <person name="King R."/>
        </authorList>
    </citation>
    <scope>NUCLEOTIDE SEQUENCE</scope>
</reference>
<organism evidence="3 4">
    <name type="scientific">Ceutorhynchus assimilis</name>
    <name type="common">cabbage seed weevil</name>
    <dbReference type="NCBI Taxonomy" id="467358"/>
    <lineage>
        <taxon>Eukaryota</taxon>
        <taxon>Metazoa</taxon>
        <taxon>Ecdysozoa</taxon>
        <taxon>Arthropoda</taxon>
        <taxon>Hexapoda</taxon>
        <taxon>Insecta</taxon>
        <taxon>Pterygota</taxon>
        <taxon>Neoptera</taxon>
        <taxon>Endopterygota</taxon>
        <taxon>Coleoptera</taxon>
        <taxon>Polyphaga</taxon>
        <taxon>Cucujiformia</taxon>
        <taxon>Curculionidae</taxon>
        <taxon>Ceutorhynchinae</taxon>
        <taxon>Ceutorhynchus</taxon>
    </lineage>
</organism>
<feature type="compositionally biased region" description="Polar residues" evidence="1">
    <location>
        <begin position="134"/>
        <end position="146"/>
    </location>
</feature>
<dbReference type="EMBL" id="OU892278">
    <property type="protein sequence ID" value="CAG9764140.1"/>
    <property type="molecule type" value="Genomic_DNA"/>
</dbReference>
<protein>
    <recommendedName>
        <fullName evidence="2">Cyclic nucleotide-binding domain-containing protein</fullName>
    </recommendedName>
</protein>
<gene>
    <name evidence="3" type="ORF">CEUTPL_LOCUS4785</name>
</gene>
<dbReference type="Proteomes" id="UP001152799">
    <property type="component" value="Chromosome 2"/>
</dbReference>
<feature type="region of interest" description="Disordered" evidence="1">
    <location>
        <begin position="119"/>
        <end position="146"/>
    </location>
</feature>
<dbReference type="InterPro" id="IPR000595">
    <property type="entry name" value="cNMP-bd_dom"/>
</dbReference>
<evidence type="ECO:0000256" key="1">
    <source>
        <dbReference type="SAM" id="MobiDB-lite"/>
    </source>
</evidence>
<evidence type="ECO:0000313" key="4">
    <source>
        <dbReference type="Proteomes" id="UP001152799"/>
    </source>
</evidence>